<dbReference type="RefSeq" id="WP_098004119.1">
    <property type="nucleotide sequence ID" value="NZ_AP022563.1"/>
</dbReference>
<keyword evidence="2" id="KW-0472">Membrane</keyword>
<proteinExistence type="predicted"/>
<organism evidence="3 4">
    <name type="scientific">Mycolicibacterium duvalii</name>
    <dbReference type="NCBI Taxonomy" id="39688"/>
    <lineage>
        <taxon>Bacteria</taxon>
        <taxon>Bacillati</taxon>
        <taxon>Actinomycetota</taxon>
        <taxon>Actinomycetes</taxon>
        <taxon>Mycobacteriales</taxon>
        <taxon>Mycobacteriaceae</taxon>
        <taxon>Mycolicibacterium</taxon>
    </lineage>
</organism>
<accession>A0A7I7K382</accession>
<dbReference type="EMBL" id="AP022563">
    <property type="protein sequence ID" value="BBX17832.1"/>
    <property type="molecule type" value="Genomic_DNA"/>
</dbReference>
<gene>
    <name evidence="3" type="ORF">MDUV_26920</name>
</gene>
<dbReference type="OrthoDB" id="5196392at2"/>
<dbReference type="PANTHER" id="PTHR37042">
    <property type="entry name" value="OUTER MEMBRANE PROTEIN RV1973"/>
    <property type="match status" value="1"/>
</dbReference>
<protein>
    <submittedName>
        <fullName evidence="3">Uncharacterized protein</fullName>
    </submittedName>
</protein>
<comment type="subcellular location">
    <subcellularLocation>
        <location evidence="1">Membrane</location>
    </subcellularLocation>
</comment>
<evidence type="ECO:0000313" key="3">
    <source>
        <dbReference type="EMBL" id="BBX17832.1"/>
    </source>
</evidence>
<dbReference type="PANTHER" id="PTHR37042:SF4">
    <property type="entry name" value="OUTER MEMBRANE PROTEIN RV1973"/>
    <property type="match status" value="1"/>
</dbReference>
<keyword evidence="4" id="KW-1185">Reference proteome</keyword>
<dbReference type="GO" id="GO:0016020">
    <property type="term" value="C:membrane"/>
    <property type="evidence" value="ECO:0007669"/>
    <property type="project" value="UniProtKB-SubCell"/>
</dbReference>
<sequence>MTAVRGRALALAAVVVASAAVLVAVYLTQYRVDRASGPAAERSAVAAASSATATLLSYAPDTIEEDLAAAKSVMTGDFATYYGRFTADVVGPAARDHGVRGSARVVDAAAMEVHSDHATVLVFLHQETTSADRPEPALTASSVIVNLTRVDDRWLVSGFDPV</sequence>
<dbReference type="KEGG" id="mdu:MDUV_26920"/>
<dbReference type="Proteomes" id="UP000467006">
    <property type="component" value="Chromosome"/>
</dbReference>
<evidence type="ECO:0000256" key="1">
    <source>
        <dbReference type="ARBA" id="ARBA00004370"/>
    </source>
</evidence>
<evidence type="ECO:0000313" key="4">
    <source>
        <dbReference type="Proteomes" id="UP000467006"/>
    </source>
</evidence>
<reference evidence="3 4" key="1">
    <citation type="journal article" date="2019" name="Emerg. Microbes Infect.">
        <title>Comprehensive subspecies identification of 175 nontuberculous mycobacteria species based on 7547 genomic profiles.</title>
        <authorList>
            <person name="Matsumoto Y."/>
            <person name="Kinjo T."/>
            <person name="Motooka D."/>
            <person name="Nabeya D."/>
            <person name="Jung N."/>
            <person name="Uechi K."/>
            <person name="Horii T."/>
            <person name="Iida T."/>
            <person name="Fujita J."/>
            <person name="Nakamura S."/>
        </authorList>
    </citation>
    <scope>NUCLEOTIDE SEQUENCE [LARGE SCALE GENOMIC DNA]</scope>
    <source>
        <strain evidence="3 4">JCM 6396</strain>
    </source>
</reference>
<dbReference type="AlphaFoldDB" id="A0A7I7K382"/>
<name>A0A7I7K382_9MYCO</name>
<evidence type="ECO:0000256" key="2">
    <source>
        <dbReference type="ARBA" id="ARBA00023136"/>
    </source>
</evidence>